<dbReference type="Proteomes" id="UP000053424">
    <property type="component" value="Unassembled WGS sequence"/>
</dbReference>
<proteinExistence type="predicted"/>
<dbReference type="STRING" id="686832.A0A0C2Y291"/>
<dbReference type="EMBL" id="KN831827">
    <property type="protein sequence ID" value="KIM35207.1"/>
    <property type="molecule type" value="Genomic_DNA"/>
</dbReference>
<evidence type="ECO:0000313" key="3">
    <source>
        <dbReference type="Proteomes" id="UP000053424"/>
    </source>
</evidence>
<feature type="region of interest" description="Disordered" evidence="1">
    <location>
        <begin position="306"/>
        <end position="375"/>
    </location>
</feature>
<feature type="region of interest" description="Disordered" evidence="1">
    <location>
        <begin position="239"/>
        <end position="277"/>
    </location>
</feature>
<dbReference type="HOGENOM" id="CLU_020082_0_0_1"/>
<sequence>MTRHKWTTPEQEAWLDQRKPNRTLTANNRTATVNSNGILTIKAKAQPRKLQPWQAYHALTYESRWKADINTAWTQYKNDWTAAHPNEKLPKNRFQIMIEFMKENFEAETEEMKSQCEEYRETRQREAASPDTTKSNSARNLEFQEAINSLPRTLATIGESLTSQTGWSVSILMGGPDPESDGAVVTYLSHTGKTKAGETFEKFLGKTDYDQNILVPFERFLHASFSAEDCAARSLVKAEEGRDASETGAEECEKAVDANDDEIQKKSGGKSQYEKDKEKNIAEIQGILANLDAEYPMPEGFGRKELSKAATTSPAPVPTSTSVPPVVTPTHPPDHSDHVEGVPQAASNVADNLPAPTGSASAVVHGPTEEPSPTAAATIDSVAFSPPETAVNSASTAPITHVKPGNISIPIDHRPIQEGIDIDVAMEAPTTAQKPINDENLPPWLVPMIKYLHGVAVETTWQDLVTEFVKFERGGPPTGNLPTKLRPREVSDWIRSKKKDIVPLVEPTQYGLRFMDWWTLLQPVWRKDDNTATSLVLFRNIPMGETWQGLRKGGTAGIYVVVMGLSWWIKAQQTAYDANAWSAVDDLSWVIQQMNQHTASGVVSKKRALDEGGGDKGKDQQRKKPLFRRRSG</sequence>
<name>A0A0C2Y291_HEBCY</name>
<organism evidence="2 3">
    <name type="scientific">Hebeloma cylindrosporum</name>
    <dbReference type="NCBI Taxonomy" id="76867"/>
    <lineage>
        <taxon>Eukaryota</taxon>
        <taxon>Fungi</taxon>
        <taxon>Dikarya</taxon>
        <taxon>Basidiomycota</taxon>
        <taxon>Agaricomycotina</taxon>
        <taxon>Agaricomycetes</taxon>
        <taxon>Agaricomycetidae</taxon>
        <taxon>Agaricales</taxon>
        <taxon>Agaricineae</taxon>
        <taxon>Hymenogastraceae</taxon>
        <taxon>Hebeloma</taxon>
    </lineage>
</organism>
<gene>
    <name evidence="2" type="ORF">M413DRAFT_20789</name>
</gene>
<feature type="compositionally biased region" description="Basic and acidic residues" evidence="1">
    <location>
        <begin position="113"/>
        <end position="128"/>
    </location>
</feature>
<feature type="compositionally biased region" description="Basic residues" evidence="1">
    <location>
        <begin position="623"/>
        <end position="632"/>
    </location>
</feature>
<protein>
    <submittedName>
        <fullName evidence="2">Uncharacterized protein</fullName>
    </submittedName>
</protein>
<accession>A0A0C2Y291</accession>
<feature type="compositionally biased region" description="Polar residues" evidence="1">
    <location>
        <begin position="130"/>
        <end position="139"/>
    </location>
</feature>
<reference evidence="3" key="2">
    <citation type="submission" date="2015-01" db="EMBL/GenBank/DDBJ databases">
        <title>Evolutionary Origins and Diversification of the Mycorrhizal Mutualists.</title>
        <authorList>
            <consortium name="DOE Joint Genome Institute"/>
            <consortium name="Mycorrhizal Genomics Consortium"/>
            <person name="Kohler A."/>
            <person name="Kuo A."/>
            <person name="Nagy L.G."/>
            <person name="Floudas D."/>
            <person name="Copeland A."/>
            <person name="Barry K.W."/>
            <person name="Cichocki N."/>
            <person name="Veneault-Fourrey C."/>
            <person name="LaButti K."/>
            <person name="Lindquist E.A."/>
            <person name="Lipzen A."/>
            <person name="Lundell T."/>
            <person name="Morin E."/>
            <person name="Murat C."/>
            <person name="Riley R."/>
            <person name="Ohm R."/>
            <person name="Sun H."/>
            <person name="Tunlid A."/>
            <person name="Henrissat B."/>
            <person name="Grigoriev I.V."/>
            <person name="Hibbett D.S."/>
            <person name="Martin F."/>
        </authorList>
    </citation>
    <scope>NUCLEOTIDE SEQUENCE [LARGE SCALE GENOMIC DNA]</scope>
    <source>
        <strain evidence="3">h7</strain>
    </source>
</reference>
<keyword evidence="3" id="KW-1185">Reference proteome</keyword>
<evidence type="ECO:0000256" key="1">
    <source>
        <dbReference type="SAM" id="MobiDB-lite"/>
    </source>
</evidence>
<reference evidence="2 3" key="1">
    <citation type="submission" date="2014-04" db="EMBL/GenBank/DDBJ databases">
        <authorList>
            <consortium name="DOE Joint Genome Institute"/>
            <person name="Kuo A."/>
            <person name="Gay G."/>
            <person name="Dore J."/>
            <person name="Kohler A."/>
            <person name="Nagy L.G."/>
            <person name="Floudas D."/>
            <person name="Copeland A."/>
            <person name="Barry K.W."/>
            <person name="Cichocki N."/>
            <person name="Veneault-Fourrey C."/>
            <person name="LaButti K."/>
            <person name="Lindquist E.A."/>
            <person name="Lipzen A."/>
            <person name="Lundell T."/>
            <person name="Morin E."/>
            <person name="Murat C."/>
            <person name="Sun H."/>
            <person name="Tunlid A."/>
            <person name="Henrissat B."/>
            <person name="Grigoriev I.V."/>
            <person name="Hibbett D.S."/>
            <person name="Martin F."/>
            <person name="Nordberg H.P."/>
            <person name="Cantor M.N."/>
            <person name="Hua S.X."/>
        </authorList>
    </citation>
    <scope>NUCLEOTIDE SEQUENCE [LARGE SCALE GENOMIC DNA]</scope>
    <source>
        <strain evidence="3">h7</strain>
    </source>
</reference>
<dbReference type="OrthoDB" id="2803783at2759"/>
<evidence type="ECO:0000313" key="2">
    <source>
        <dbReference type="EMBL" id="KIM35207.1"/>
    </source>
</evidence>
<feature type="compositionally biased region" description="Basic and acidic residues" evidence="1">
    <location>
        <begin position="239"/>
        <end position="265"/>
    </location>
</feature>
<dbReference type="AlphaFoldDB" id="A0A0C2Y291"/>
<feature type="region of interest" description="Disordered" evidence="1">
    <location>
        <begin position="602"/>
        <end position="632"/>
    </location>
</feature>
<feature type="compositionally biased region" description="Low complexity" evidence="1">
    <location>
        <begin position="309"/>
        <end position="325"/>
    </location>
</feature>
<feature type="compositionally biased region" description="Basic and acidic residues" evidence="1">
    <location>
        <begin position="607"/>
        <end position="622"/>
    </location>
</feature>
<feature type="region of interest" description="Disordered" evidence="1">
    <location>
        <begin position="113"/>
        <end position="140"/>
    </location>
</feature>